<dbReference type="AlphaFoldDB" id="A0A941DA62"/>
<proteinExistence type="predicted"/>
<comment type="caution">
    <text evidence="2">The sequence shown here is derived from an EMBL/GenBank/DDBJ whole genome shotgun (WGS) entry which is preliminary data.</text>
</comment>
<evidence type="ECO:0000259" key="1">
    <source>
        <dbReference type="PROSITE" id="PS50125"/>
    </source>
</evidence>
<dbReference type="InterPro" id="IPR029787">
    <property type="entry name" value="Nucleotide_cyclase"/>
</dbReference>
<dbReference type="EMBL" id="JAGSNF010000020">
    <property type="protein sequence ID" value="MBR7744361.1"/>
    <property type="molecule type" value="Genomic_DNA"/>
</dbReference>
<dbReference type="SUPFAM" id="SSF55073">
    <property type="entry name" value="Nucleotide cyclase"/>
    <property type="match status" value="1"/>
</dbReference>
<organism evidence="2 3">
    <name type="scientific">Phycicoccus avicenniae</name>
    <dbReference type="NCBI Taxonomy" id="2828860"/>
    <lineage>
        <taxon>Bacteria</taxon>
        <taxon>Bacillati</taxon>
        <taxon>Actinomycetota</taxon>
        <taxon>Actinomycetes</taxon>
        <taxon>Micrococcales</taxon>
        <taxon>Intrasporangiaceae</taxon>
        <taxon>Phycicoccus</taxon>
    </lineage>
</organism>
<dbReference type="Pfam" id="PF00211">
    <property type="entry name" value="Guanylate_cyc"/>
    <property type="match status" value="1"/>
</dbReference>
<dbReference type="Proteomes" id="UP000677016">
    <property type="component" value="Unassembled WGS sequence"/>
</dbReference>
<evidence type="ECO:0000313" key="2">
    <source>
        <dbReference type="EMBL" id="MBR7744361.1"/>
    </source>
</evidence>
<dbReference type="GO" id="GO:0004016">
    <property type="term" value="F:adenylate cyclase activity"/>
    <property type="evidence" value="ECO:0007669"/>
    <property type="project" value="UniProtKB-ARBA"/>
</dbReference>
<dbReference type="CDD" id="cd07302">
    <property type="entry name" value="CHD"/>
    <property type="match status" value="1"/>
</dbReference>
<name>A0A941DA62_9MICO</name>
<dbReference type="InterPro" id="IPR001054">
    <property type="entry name" value="A/G_cyclase"/>
</dbReference>
<dbReference type="GO" id="GO:0009190">
    <property type="term" value="P:cyclic nucleotide biosynthetic process"/>
    <property type="evidence" value="ECO:0007669"/>
    <property type="project" value="InterPro"/>
</dbReference>
<dbReference type="GO" id="GO:0035556">
    <property type="term" value="P:intracellular signal transduction"/>
    <property type="evidence" value="ECO:0007669"/>
    <property type="project" value="InterPro"/>
</dbReference>
<protein>
    <submittedName>
        <fullName evidence="2">Adenylate/guanylate cyclase domain-containing protein</fullName>
    </submittedName>
</protein>
<feature type="domain" description="Guanylate cyclase" evidence="1">
    <location>
        <begin position="52"/>
        <end position="186"/>
    </location>
</feature>
<evidence type="ECO:0000313" key="3">
    <source>
        <dbReference type="Proteomes" id="UP000677016"/>
    </source>
</evidence>
<reference evidence="2" key="1">
    <citation type="submission" date="2021-04" db="EMBL/GenBank/DDBJ databases">
        <title>Phycicoccus avicenniae sp. nov., a novel endophytic actinomycetes isolated from branch of Avicennia mariana.</title>
        <authorList>
            <person name="Tuo L."/>
        </authorList>
    </citation>
    <scope>NUCLEOTIDE SEQUENCE</scope>
    <source>
        <strain evidence="2">BSK3Z-2</strain>
    </source>
</reference>
<accession>A0A941DA62</accession>
<gene>
    <name evidence="2" type="ORF">KC207_13790</name>
</gene>
<dbReference type="Gene3D" id="3.30.70.1230">
    <property type="entry name" value="Nucleotide cyclase"/>
    <property type="match status" value="1"/>
</dbReference>
<keyword evidence="3" id="KW-1185">Reference proteome</keyword>
<dbReference type="RefSeq" id="WP_211603888.1">
    <property type="nucleotide sequence ID" value="NZ_JAGSNF010000020.1"/>
</dbReference>
<dbReference type="PROSITE" id="PS50125">
    <property type="entry name" value="GUANYLATE_CYCLASE_2"/>
    <property type="match status" value="1"/>
</dbReference>
<sequence length="241" mass="26836">MDGNHSPYDFTSSLARLDEILGQSRGQFEEVSELPDRDRLTFTNGFYGQWCTAVFVDIRDSSSLPAHYQRPRLAKIYRAYISEMVAILNSSDRVREVNIVGDGVWAVYNTPKKRHNDEVFSAAVRANSLVDVLNIKMAAKNYTQPVRVGIGVADGRALMIKAGHKGSGISDVVYMGDVVNRAAKLAAKGSLTATTPPIMVDRSHYAFLNDYNRGFLDYSAAHDCYTGWVVNTAMNEWVRDN</sequence>